<feature type="domain" description="G" evidence="16">
    <location>
        <begin position="3"/>
        <end position="74"/>
    </location>
</feature>
<dbReference type="EMBL" id="KN838752">
    <property type="protein sequence ID" value="KIJ95545.1"/>
    <property type="molecule type" value="Genomic_DNA"/>
</dbReference>
<evidence type="ECO:0000256" key="15">
    <source>
        <dbReference type="SAM" id="Coils"/>
    </source>
</evidence>
<dbReference type="CDD" id="cd00882">
    <property type="entry name" value="Ras_like_GTPase"/>
    <property type="match status" value="1"/>
</dbReference>
<evidence type="ECO:0000313" key="17">
    <source>
        <dbReference type="EMBL" id="KIJ95545.1"/>
    </source>
</evidence>
<keyword evidence="18" id="KW-1185">Reference proteome</keyword>
<dbReference type="OrthoDB" id="8954335at2759"/>
<dbReference type="Proteomes" id="UP000054477">
    <property type="component" value="Unassembled WGS sequence"/>
</dbReference>
<keyword evidence="7" id="KW-0479">Metal-binding</keyword>
<keyword evidence="15" id="KW-0175">Coiled coil</keyword>
<dbReference type="PANTHER" id="PTHR10903:SF135">
    <property type="entry name" value="TRANSLOCASE OF CHLOROPLAST 120, CHLOROPLASTIC-RELATED"/>
    <property type="match status" value="1"/>
</dbReference>
<feature type="coiled-coil region" evidence="15">
    <location>
        <begin position="211"/>
        <end position="331"/>
    </location>
</feature>
<reference evidence="17 18" key="1">
    <citation type="submission" date="2014-04" db="EMBL/GenBank/DDBJ databases">
        <authorList>
            <consortium name="DOE Joint Genome Institute"/>
            <person name="Kuo A."/>
            <person name="Kohler A."/>
            <person name="Nagy L.G."/>
            <person name="Floudas D."/>
            <person name="Copeland A."/>
            <person name="Barry K.W."/>
            <person name="Cichocki N."/>
            <person name="Veneault-Fourrey C."/>
            <person name="LaButti K."/>
            <person name="Lindquist E.A."/>
            <person name="Lipzen A."/>
            <person name="Lundell T."/>
            <person name="Morin E."/>
            <person name="Murat C."/>
            <person name="Sun H."/>
            <person name="Tunlid A."/>
            <person name="Henrissat B."/>
            <person name="Grigoriev I.V."/>
            <person name="Hibbett D.S."/>
            <person name="Martin F."/>
            <person name="Nordberg H.P."/>
            <person name="Cantor M.N."/>
            <person name="Hua S.X."/>
        </authorList>
    </citation>
    <scope>NUCLEOTIDE SEQUENCE [LARGE SCALE GENOMIC DNA]</scope>
    <source>
        <strain evidence="17 18">LaAM-08-1</strain>
    </source>
</reference>
<evidence type="ECO:0000256" key="2">
    <source>
        <dbReference type="ARBA" id="ARBA00004167"/>
    </source>
</evidence>
<protein>
    <recommendedName>
        <fullName evidence="16">G domain-containing protein</fullName>
    </recommendedName>
</protein>
<dbReference type="HOGENOM" id="CLU_018003_1_1_1"/>
<evidence type="ECO:0000256" key="1">
    <source>
        <dbReference type="ARBA" id="ARBA00001946"/>
    </source>
</evidence>
<keyword evidence="11" id="KW-0653">Protein transport</keyword>
<dbReference type="GO" id="GO:0005525">
    <property type="term" value="F:GTP binding"/>
    <property type="evidence" value="ECO:0007669"/>
    <property type="project" value="InterPro"/>
</dbReference>
<evidence type="ECO:0000256" key="5">
    <source>
        <dbReference type="ARBA" id="ARBA00022640"/>
    </source>
</evidence>
<keyword evidence="3" id="KW-0813">Transport</keyword>
<dbReference type="GO" id="GO:0015031">
    <property type="term" value="P:protein transport"/>
    <property type="evidence" value="ECO:0007669"/>
    <property type="project" value="UniProtKB-KW"/>
</dbReference>
<evidence type="ECO:0000256" key="3">
    <source>
        <dbReference type="ARBA" id="ARBA00022448"/>
    </source>
</evidence>
<dbReference type="PANTHER" id="PTHR10903">
    <property type="entry name" value="GTPASE, IMAP FAMILY MEMBER-RELATED"/>
    <property type="match status" value="1"/>
</dbReference>
<gene>
    <name evidence="17" type="ORF">K443DRAFT_108642</name>
</gene>
<keyword evidence="5" id="KW-0934">Plastid</keyword>
<dbReference type="InterPro" id="IPR045058">
    <property type="entry name" value="GIMA/IAN/Toc"/>
</dbReference>
<keyword evidence="4" id="KW-0150">Chloroplast</keyword>
<evidence type="ECO:0000256" key="8">
    <source>
        <dbReference type="ARBA" id="ARBA00022801"/>
    </source>
</evidence>
<evidence type="ECO:0000259" key="16">
    <source>
        <dbReference type="Pfam" id="PF01926"/>
    </source>
</evidence>
<dbReference type="GO" id="GO:0016020">
    <property type="term" value="C:membrane"/>
    <property type="evidence" value="ECO:0007669"/>
    <property type="project" value="UniProtKB-SubCell"/>
</dbReference>
<keyword evidence="10" id="KW-0460">Magnesium</keyword>
<dbReference type="GO" id="GO:0046872">
    <property type="term" value="F:metal ion binding"/>
    <property type="evidence" value="ECO:0007669"/>
    <property type="project" value="UniProtKB-KW"/>
</dbReference>
<accession>A0A0C9WTZ2</accession>
<organism evidence="17 18">
    <name type="scientific">Laccaria amethystina LaAM-08-1</name>
    <dbReference type="NCBI Taxonomy" id="1095629"/>
    <lineage>
        <taxon>Eukaryota</taxon>
        <taxon>Fungi</taxon>
        <taxon>Dikarya</taxon>
        <taxon>Basidiomycota</taxon>
        <taxon>Agaricomycotina</taxon>
        <taxon>Agaricomycetes</taxon>
        <taxon>Agaricomycetidae</taxon>
        <taxon>Agaricales</taxon>
        <taxon>Agaricineae</taxon>
        <taxon>Hydnangiaceae</taxon>
        <taxon>Laccaria</taxon>
    </lineage>
</organism>
<dbReference type="Gene3D" id="3.40.50.300">
    <property type="entry name" value="P-loop containing nucleotide triphosphate hydrolases"/>
    <property type="match status" value="1"/>
</dbReference>
<evidence type="ECO:0000313" key="18">
    <source>
        <dbReference type="Proteomes" id="UP000054477"/>
    </source>
</evidence>
<proteinExistence type="predicted"/>
<dbReference type="AlphaFoldDB" id="A0A0C9WTZ2"/>
<keyword evidence="12" id="KW-1133">Transmembrane helix</keyword>
<dbReference type="SUPFAM" id="SSF52540">
    <property type="entry name" value="P-loop containing nucleoside triphosphate hydrolases"/>
    <property type="match status" value="1"/>
</dbReference>
<dbReference type="Pfam" id="PF01926">
    <property type="entry name" value="MMR_HSR1"/>
    <property type="match status" value="1"/>
</dbReference>
<comment type="subcellular location">
    <subcellularLocation>
        <location evidence="2">Membrane</location>
        <topology evidence="2">Single-pass membrane protein</topology>
    </subcellularLocation>
    <subcellularLocation>
        <location evidence="14">Plastid</location>
        <location evidence="14">Chloroplast outer membrane</location>
    </subcellularLocation>
</comment>
<comment type="cofactor">
    <cofactor evidence="1">
        <name>Mg(2+)</name>
        <dbReference type="ChEBI" id="CHEBI:18420"/>
    </cofactor>
</comment>
<keyword evidence="8" id="KW-0378">Hydrolase</keyword>
<dbReference type="InterPro" id="IPR027417">
    <property type="entry name" value="P-loop_NTPase"/>
</dbReference>
<evidence type="ECO:0000256" key="12">
    <source>
        <dbReference type="ARBA" id="ARBA00022989"/>
    </source>
</evidence>
<evidence type="ECO:0000256" key="4">
    <source>
        <dbReference type="ARBA" id="ARBA00022528"/>
    </source>
</evidence>
<evidence type="ECO:0000256" key="7">
    <source>
        <dbReference type="ARBA" id="ARBA00022723"/>
    </source>
</evidence>
<dbReference type="InterPro" id="IPR006073">
    <property type="entry name" value="GTP-bd"/>
</dbReference>
<evidence type="ECO:0000256" key="13">
    <source>
        <dbReference type="ARBA" id="ARBA00023136"/>
    </source>
</evidence>
<evidence type="ECO:0000256" key="11">
    <source>
        <dbReference type="ARBA" id="ARBA00022927"/>
    </source>
</evidence>
<sequence length="338" mass="38222">MTIRVMGATGSGKTTFINLVSGSSLRVGTGLRSCTADIQVSHTFELEGRSVMLIDTPGFDDTSKSDTDILRTISSFLVAAYEKNTKLAGVIYIHRISDNRMGGISTRNFRMFRKLCGDDTLKNVILMTNMWGEVSEEVGATREAQLSQDDMFFKPALQNGAKLLRHYNTPESAKNILKCIISNHPEALRIQRELVEEKKAISETGAGEILNEELRNLAEKHKEDMKTLEEDMREVIKERDLKAEEELTEAKSKLQAEMKMIEESSQKLASNYTAERAKFERQFQEQMEAANHKALEYQRKIESLESSLEARSVSASEMEALRREIEELRNRGPTCVVQ</sequence>
<name>A0A0C9WTZ2_9AGAR</name>
<dbReference type="GO" id="GO:0016787">
    <property type="term" value="F:hydrolase activity"/>
    <property type="evidence" value="ECO:0007669"/>
    <property type="project" value="UniProtKB-KW"/>
</dbReference>
<reference evidence="18" key="2">
    <citation type="submission" date="2015-01" db="EMBL/GenBank/DDBJ databases">
        <title>Evolutionary Origins and Diversification of the Mycorrhizal Mutualists.</title>
        <authorList>
            <consortium name="DOE Joint Genome Institute"/>
            <consortium name="Mycorrhizal Genomics Consortium"/>
            <person name="Kohler A."/>
            <person name="Kuo A."/>
            <person name="Nagy L.G."/>
            <person name="Floudas D."/>
            <person name="Copeland A."/>
            <person name="Barry K.W."/>
            <person name="Cichocki N."/>
            <person name="Veneault-Fourrey C."/>
            <person name="LaButti K."/>
            <person name="Lindquist E.A."/>
            <person name="Lipzen A."/>
            <person name="Lundell T."/>
            <person name="Morin E."/>
            <person name="Murat C."/>
            <person name="Riley R."/>
            <person name="Ohm R."/>
            <person name="Sun H."/>
            <person name="Tunlid A."/>
            <person name="Henrissat B."/>
            <person name="Grigoriev I.V."/>
            <person name="Hibbett D.S."/>
            <person name="Martin F."/>
        </authorList>
    </citation>
    <scope>NUCLEOTIDE SEQUENCE [LARGE SCALE GENOMIC DNA]</scope>
    <source>
        <strain evidence="18">LaAM-08-1</strain>
    </source>
</reference>
<keyword evidence="6" id="KW-0812">Transmembrane</keyword>
<keyword evidence="13" id="KW-0472">Membrane</keyword>
<evidence type="ECO:0000256" key="6">
    <source>
        <dbReference type="ARBA" id="ARBA00022692"/>
    </source>
</evidence>
<evidence type="ECO:0000256" key="14">
    <source>
        <dbReference type="ARBA" id="ARBA00024013"/>
    </source>
</evidence>
<keyword evidence="9" id="KW-1002">Plastid outer membrane</keyword>
<evidence type="ECO:0000256" key="9">
    <source>
        <dbReference type="ARBA" id="ARBA00022805"/>
    </source>
</evidence>
<evidence type="ECO:0000256" key="10">
    <source>
        <dbReference type="ARBA" id="ARBA00022842"/>
    </source>
</evidence>